<protein>
    <submittedName>
        <fullName evidence="2">Uncharacterized protein</fullName>
    </submittedName>
</protein>
<evidence type="ECO:0000313" key="2">
    <source>
        <dbReference type="EMBL" id="SEJ47497.1"/>
    </source>
</evidence>
<organism evidence="2 3">
    <name type="scientific">Cribrihabitans marinus</name>
    <dbReference type="NCBI Taxonomy" id="1227549"/>
    <lineage>
        <taxon>Bacteria</taxon>
        <taxon>Pseudomonadati</taxon>
        <taxon>Pseudomonadota</taxon>
        <taxon>Alphaproteobacteria</taxon>
        <taxon>Rhodobacterales</taxon>
        <taxon>Paracoccaceae</taxon>
        <taxon>Cribrihabitans</taxon>
    </lineage>
</organism>
<proteinExistence type="predicted"/>
<feature type="transmembrane region" description="Helical" evidence="1">
    <location>
        <begin position="103"/>
        <end position="121"/>
    </location>
</feature>
<dbReference type="AlphaFoldDB" id="A0A1H6Z7W0"/>
<sequence>MKFPMPSLPLRIAAAVAILFGALTVVSGWRALFGGVDMGDVVAFVLWFNFLAGFAYVIAGIGLWQARVWGVKLSAAILVATGFVFAAFAIHILQGGAFEPRTLGAMILRTFVWAAISAAGWRSVTSRGAPQS</sequence>
<dbReference type="Proteomes" id="UP000199379">
    <property type="component" value="Unassembled WGS sequence"/>
</dbReference>
<accession>A0A1H6Z7W0</accession>
<dbReference type="EMBL" id="FNYD01000005">
    <property type="protein sequence ID" value="SEJ47497.1"/>
    <property type="molecule type" value="Genomic_DNA"/>
</dbReference>
<evidence type="ECO:0000313" key="3">
    <source>
        <dbReference type="Proteomes" id="UP000199379"/>
    </source>
</evidence>
<feature type="transmembrane region" description="Helical" evidence="1">
    <location>
        <begin position="76"/>
        <end position="97"/>
    </location>
</feature>
<dbReference type="RefSeq" id="WP_425304880.1">
    <property type="nucleotide sequence ID" value="NZ_FNYD01000005.1"/>
</dbReference>
<dbReference type="STRING" id="1227549.SAMN05444007_1053"/>
<evidence type="ECO:0000256" key="1">
    <source>
        <dbReference type="SAM" id="Phobius"/>
    </source>
</evidence>
<gene>
    <name evidence="2" type="ORF">SAMN05444007_1053</name>
</gene>
<keyword evidence="3" id="KW-1185">Reference proteome</keyword>
<name>A0A1H6Z7W0_9RHOB</name>
<keyword evidence="1" id="KW-0472">Membrane</keyword>
<keyword evidence="1" id="KW-1133">Transmembrane helix</keyword>
<keyword evidence="1" id="KW-0812">Transmembrane</keyword>
<feature type="transmembrane region" description="Helical" evidence="1">
    <location>
        <begin position="44"/>
        <end position="64"/>
    </location>
</feature>
<reference evidence="2 3" key="1">
    <citation type="submission" date="2016-10" db="EMBL/GenBank/DDBJ databases">
        <authorList>
            <person name="de Groot N.N."/>
        </authorList>
    </citation>
    <scope>NUCLEOTIDE SEQUENCE [LARGE SCALE GENOMIC DNA]</scope>
    <source>
        <strain evidence="2 3">DSM 29340</strain>
    </source>
</reference>